<evidence type="ECO:0000256" key="3">
    <source>
        <dbReference type="ARBA" id="ARBA00022723"/>
    </source>
</evidence>
<dbReference type="STRING" id="375574.GCA_001418035_00417"/>
<protein>
    <submittedName>
        <fullName evidence="9">Cytochrome c5</fullName>
    </submittedName>
</protein>
<dbReference type="SUPFAM" id="SSF46626">
    <property type="entry name" value="Cytochrome c"/>
    <property type="match status" value="2"/>
</dbReference>
<feature type="domain" description="Cytochrome c" evidence="8">
    <location>
        <begin position="67"/>
        <end position="147"/>
    </location>
</feature>
<dbReference type="EMBL" id="CYHA01000001">
    <property type="protein sequence ID" value="CUA81774.1"/>
    <property type="molecule type" value="Genomic_DNA"/>
</dbReference>
<dbReference type="GO" id="GO:0005506">
    <property type="term" value="F:iron ion binding"/>
    <property type="evidence" value="ECO:0007669"/>
    <property type="project" value="InterPro"/>
</dbReference>
<dbReference type="PANTHER" id="PTHR40942:SF4">
    <property type="entry name" value="CYTOCHROME C5"/>
    <property type="match status" value="1"/>
</dbReference>
<feature type="domain" description="Cytochrome c" evidence="8">
    <location>
        <begin position="169"/>
        <end position="248"/>
    </location>
</feature>
<dbReference type="PANTHER" id="PTHR40942">
    <property type="match status" value="1"/>
</dbReference>
<evidence type="ECO:0000256" key="2">
    <source>
        <dbReference type="ARBA" id="ARBA00022617"/>
    </source>
</evidence>
<dbReference type="PROSITE" id="PS51007">
    <property type="entry name" value="CYTC"/>
    <property type="match status" value="2"/>
</dbReference>
<name>A0A0K6GSP1_9NEIS</name>
<keyword evidence="7" id="KW-0812">Transmembrane</keyword>
<keyword evidence="7" id="KW-1133">Transmembrane helix</keyword>
<dbReference type="AlphaFoldDB" id="A0A0K6GSP1"/>
<dbReference type="InterPro" id="IPR002323">
    <property type="entry name" value="Cyt_CIE"/>
</dbReference>
<keyword evidence="4" id="KW-0249">Electron transport</keyword>
<keyword evidence="10" id="KW-1185">Reference proteome</keyword>
<dbReference type="Gene3D" id="1.10.760.10">
    <property type="entry name" value="Cytochrome c-like domain"/>
    <property type="match status" value="2"/>
</dbReference>
<gene>
    <name evidence="9" type="ORF">Ga0061063_0619</name>
</gene>
<reference evidence="10" key="1">
    <citation type="submission" date="2015-08" db="EMBL/GenBank/DDBJ databases">
        <authorList>
            <person name="Varghese N."/>
        </authorList>
    </citation>
    <scope>NUCLEOTIDE SEQUENCE [LARGE SCALE GENOMIC DNA]</scope>
    <source>
        <strain evidence="10">DSM 17901</strain>
    </source>
</reference>
<dbReference type="GO" id="GO:0020037">
    <property type="term" value="F:heme binding"/>
    <property type="evidence" value="ECO:0007669"/>
    <property type="project" value="InterPro"/>
</dbReference>
<evidence type="ECO:0000256" key="1">
    <source>
        <dbReference type="ARBA" id="ARBA00022448"/>
    </source>
</evidence>
<dbReference type="InterPro" id="IPR009056">
    <property type="entry name" value="Cyt_c-like_dom"/>
</dbReference>
<sequence length="249" mass="24920">MSKENGMAPVQVAKFLVGAVVFLVVAIWLLARLATSGFNVDAQVMSKEAVAARLKPVGEAVASDAPPGQRTGEQVYKAICLSCHGAGLAGSPKFGDAGAWAPRIAKGYDTLVTHALQGFNAMPAKGGAADLTDDEVKRAVAYMGNAGGAKFTEPAVGGGAGGDAGAALDPNVAGKKVYESVCVACHGSGAAGAPKFGDKAAWGPRLSKGLEGLVASATKGLNAMPPKGGYTGSDAEFHAAVEYLSNSGK</sequence>
<dbReference type="PRINTS" id="PR00607">
    <property type="entry name" value="CYTCHROMECIE"/>
</dbReference>
<evidence type="ECO:0000259" key="8">
    <source>
        <dbReference type="PROSITE" id="PS51007"/>
    </source>
</evidence>
<evidence type="ECO:0000256" key="7">
    <source>
        <dbReference type="SAM" id="Phobius"/>
    </source>
</evidence>
<feature type="transmembrane region" description="Helical" evidence="7">
    <location>
        <begin position="12"/>
        <end position="31"/>
    </location>
</feature>
<accession>A0A0K6GSP1</accession>
<keyword evidence="5 6" id="KW-0408">Iron</keyword>
<dbReference type="Proteomes" id="UP000243535">
    <property type="component" value="Unassembled WGS sequence"/>
</dbReference>
<keyword evidence="3 6" id="KW-0479">Metal-binding</keyword>
<keyword evidence="2 6" id="KW-0349">Heme</keyword>
<dbReference type="GO" id="GO:0009055">
    <property type="term" value="F:electron transfer activity"/>
    <property type="evidence" value="ECO:0007669"/>
    <property type="project" value="InterPro"/>
</dbReference>
<dbReference type="Pfam" id="PF13442">
    <property type="entry name" value="Cytochrome_CBB3"/>
    <property type="match status" value="2"/>
</dbReference>
<dbReference type="InterPro" id="IPR036909">
    <property type="entry name" value="Cyt_c-like_dom_sf"/>
</dbReference>
<evidence type="ECO:0000313" key="10">
    <source>
        <dbReference type="Proteomes" id="UP000243535"/>
    </source>
</evidence>
<dbReference type="OrthoDB" id="9814708at2"/>
<organism evidence="9 10">
    <name type="scientific">Gulbenkiania indica</name>
    <dbReference type="NCBI Taxonomy" id="375574"/>
    <lineage>
        <taxon>Bacteria</taxon>
        <taxon>Pseudomonadati</taxon>
        <taxon>Pseudomonadota</taxon>
        <taxon>Betaproteobacteria</taxon>
        <taxon>Neisseriales</taxon>
        <taxon>Chromobacteriaceae</taxon>
        <taxon>Gulbenkiania</taxon>
    </lineage>
</organism>
<keyword evidence="1" id="KW-0813">Transport</keyword>
<proteinExistence type="predicted"/>
<evidence type="ECO:0000256" key="6">
    <source>
        <dbReference type="PROSITE-ProRule" id="PRU00433"/>
    </source>
</evidence>
<evidence type="ECO:0000256" key="5">
    <source>
        <dbReference type="ARBA" id="ARBA00023004"/>
    </source>
</evidence>
<evidence type="ECO:0000313" key="9">
    <source>
        <dbReference type="EMBL" id="CUA81774.1"/>
    </source>
</evidence>
<keyword evidence="7" id="KW-0472">Membrane</keyword>
<evidence type="ECO:0000256" key="4">
    <source>
        <dbReference type="ARBA" id="ARBA00022982"/>
    </source>
</evidence>